<evidence type="ECO:0000259" key="4">
    <source>
        <dbReference type="Pfam" id="PF17836"/>
    </source>
</evidence>
<dbReference type="Gene3D" id="2.160.10.10">
    <property type="entry name" value="Hexapeptide repeat proteins"/>
    <property type="match status" value="1"/>
</dbReference>
<organism evidence="5 6">
    <name type="scientific">Paenibacillus riograndensis</name>
    <dbReference type="NCBI Taxonomy" id="483937"/>
    <lineage>
        <taxon>Bacteria</taxon>
        <taxon>Bacillati</taxon>
        <taxon>Bacillota</taxon>
        <taxon>Bacilli</taxon>
        <taxon>Bacillales</taxon>
        <taxon>Paenibacillaceae</taxon>
        <taxon>Paenibacillus</taxon>
        <taxon>Paenibacillus sonchi group</taxon>
    </lineage>
</organism>
<dbReference type="AlphaFoldDB" id="A0A132TR72"/>
<dbReference type="InterPro" id="IPR041561">
    <property type="entry name" value="PglD_N"/>
</dbReference>
<dbReference type="Pfam" id="PF17836">
    <property type="entry name" value="PglD_N"/>
    <property type="match status" value="1"/>
</dbReference>
<keyword evidence="1 5" id="KW-0808">Transferase</keyword>
<dbReference type="EMBL" id="LIRB01000141">
    <property type="protein sequence ID" value="KWX73801.1"/>
    <property type="molecule type" value="Genomic_DNA"/>
</dbReference>
<evidence type="ECO:0000313" key="5">
    <source>
        <dbReference type="EMBL" id="KWX73801.1"/>
    </source>
</evidence>
<dbReference type="InterPro" id="IPR050179">
    <property type="entry name" value="Trans_hexapeptide_repeat"/>
</dbReference>
<dbReference type="GO" id="GO:0016740">
    <property type="term" value="F:transferase activity"/>
    <property type="evidence" value="ECO:0007669"/>
    <property type="project" value="UniProtKB-KW"/>
</dbReference>
<reference evidence="5 6" key="1">
    <citation type="submission" date="2015-08" db="EMBL/GenBank/DDBJ databases">
        <title>Genomes of Paenibacillus riograndensis.</title>
        <authorList>
            <person name="Sant'Anna F.H."/>
            <person name="Souza R."/>
            <person name="Ambrosini A."/>
            <person name="Bach E."/>
            <person name="Fernandes G."/>
            <person name="Balsanelli E."/>
            <person name="Baura V.A."/>
            <person name="Pedrosa F.O."/>
            <person name="Souza E.M."/>
            <person name="Passaglia L."/>
        </authorList>
    </citation>
    <scope>NUCLEOTIDE SEQUENCE [LARGE SCALE GENOMIC DNA]</scope>
    <source>
        <strain evidence="5 6">CAS34</strain>
    </source>
</reference>
<dbReference type="PATRIC" id="fig|483937.3.peg.6982"/>
<gene>
    <name evidence="5" type="ORF">AMQ84_22390</name>
</gene>
<dbReference type="InterPro" id="IPR020019">
    <property type="entry name" value="AcTrfase_PglD-like"/>
</dbReference>
<dbReference type="InterPro" id="IPR001451">
    <property type="entry name" value="Hexapep"/>
</dbReference>
<dbReference type="SUPFAM" id="SSF51161">
    <property type="entry name" value="Trimeric LpxA-like enzymes"/>
    <property type="match status" value="1"/>
</dbReference>
<feature type="binding site" evidence="3">
    <location>
        <position position="148"/>
    </location>
    <ligand>
        <name>acetyl-CoA</name>
        <dbReference type="ChEBI" id="CHEBI:57288"/>
    </ligand>
</feature>
<dbReference type="PROSITE" id="PS00101">
    <property type="entry name" value="HEXAPEP_TRANSFERASES"/>
    <property type="match status" value="1"/>
</dbReference>
<dbReference type="Pfam" id="PF00132">
    <property type="entry name" value="Hexapep"/>
    <property type="match status" value="1"/>
</dbReference>
<dbReference type="OrthoDB" id="9794407at2"/>
<protein>
    <submittedName>
        <fullName evidence="5">Sugar acetyltransferase</fullName>
    </submittedName>
</protein>
<evidence type="ECO:0000256" key="1">
    <source>
        <dbReference type="ARBA" id="ARBA00022679"/>
    </source>
</evidence>
<name>A0A132TR72_9BACL</name>
<keyword evidence="6" id="KW-1185">Reference proteome</keyword>
<keyword evidence="2" id="KW-0677">Repeat</keyword>
<evidence type="ECO:0000256" key="2">
    <source>
        <dbReference type="ARBA" id="ARBA00022737"/>
    </source>
</evidence>
<dbReference type="Proteomes" id="UP000070475">
    <property type="component" value="Unassembled WGS sequence"/>
</dbReference>
<dbReference type="InterPro" id="IPR011004">
    <property type="entry name" value="Trimer_LpxA-like_sf"/>
</dbReference>
<dbReference type="PANTHER" id="PTHR43300:SF7">
    <property type="entry name" value="UDP-N-ACETYLBACILLOSAMINE N-ACETYLTRANSFERASE"/>
    <property type="match status" value="1"/>
</dbReference>
<dbReference type="CDD" id="cd03360">
    <property type="entry name" value="LbH_AT_putative"/>
    <property type="match status" value="1"/>
</dbReference>
<proteinExistence type="predicted"/>
<dbReference type="RefSeq" id="WP_063898857.1">
    <property type="nucleotide sequence ID" value="NZ_LIRB01000141.1"/>
</dbReference>
<dbReference type="PANTHER" id="PTHR43300">
    <property type="entry name" value="ACETYLTRANSFERASE"/>
    <property type="match status" value="1"/>
</dbReference>
<sequence length="211" mass="22170">MITSPVIVLGGGGHANVCLDLMSRQKLSCLGYVALTHSPELDVHYTYLGADEIVFNYSPEKILLVNGIGKISGSTLRKEVFEKFKTNGYSFATLIHDSCVTAEDVSIEEGAQLMAGVVINAGSTISANTIINTRAVIEHNCRLGPHTHISPGAIVCGGCNIGSNVHVGAGAVLIQQIEVGNDSVIGAGSVVLKHVYEKSIVFGVPAREVIT</sequence>
<accession>A0A132TR72</accession>
<feature type="domain" description="PglD N-terminal" evidence="4">
    <location>
        <begin position="6"/>
        <end position="83"/>
    </location>
</feature>
<feature type="binding site" evidence="3">
    <location>
        <position position="69"/>
    </location>
    <ligand>
        <name>substrate</name>
    </ligand>
</feature>
<dbReference type="InterPro" id="IPR018357">
    <property type="entry name" value="Hexapep_transf_CS"/>
</dbReference>
<evidence type="ECO:0000256" key="3">
    <source>
        <dbReference type="PIRSR" id="PIRSR620019-2"/>
    </source>
</evidence>
<evidence type="ECO:0000313" key="6">
    <source>
        <dbReference type="Proteomes" id="UP000070475"/>
    </source>
</evidence>
<dbReference type="NCBIfam" id="TIGR03570">
    <property type="entry name" value="NeuD_NnaD"/>
    <property type="match status" value="1"/>
</dbReference>
<comment type="caution">
    <text evidence="5">The sequence shown here is derived from an EMBL/GenBank/DDBJ whole genome shotgun (WGS) entry which is preliminary data.</text>
</comment>
<dbReference type="Gene3D" id="3.40.50.20">
    <property type="match status" value="1"/>
</dbReference>